<keyword evidence="3" id="KW-1185">Reference proteome</keyword>
<dbReference type="GO" id="GO:0008999">
    <property type="term" value="F:protein-N-terminal-alanine acetyltransferase activity"/>
    <property type="evidence" value="ECO:0007669"/>
    <property type="project" value="TreeGrafter"/>
</dbReference>
<dbReference type="AlphaFoldDB" id="A0A1B9QX14"/>
<dbReference type="SUPFAM" id="SSF55729">
    <property type="entry name" value="Acyl-CoA N-acyltransferases (Nat)"/>
    <property type="match status" value="1"/>
</dbReference>
<reference evidence="3" key="1">
    <citation type="submission" date="2016-06" db="EMBL/GenBank/DDBJ databases">
        <authorList>
            <person name="Hehemann J.-H."/>
            <person name="Arevalo P."/>
            <person name="Datta M.S."/>
            <person name="Polz M.F."/>
        </authorList>
    </citation>
    <scope>NUCLEOTIDE SEQUENCE [LARGE SCALE GENOMIC DNA]</scope>
    <source>
        <strain evidence="3">9CSC122</strain>
    </source>
</reference>
<dbReference type="PANTHER" id="PTHR43441">
    <property type="entry name" value="RIBOSOMAL-PROTEIN-SERINE ACETYLTRANSFERASE"/>
    <property type="match status" value="1"/>
</dbReference>
<accession>A0A1B9QX14</accession>
<dbReference type="Pfam" id="PF13302">
    <property type="entry name" value="Acetyltransf_3"/>
    <property type="match status" value="1"/>
</dbReference>
<evidence type="ECO:0000259" key="1">
    <source>
        <dbReference type="PROSITE" id="PS51186"/>
    </source>
</evidence>
<dbReference type="InterPro" id="IPR000182">
    <property type="entry name" value="GNAT_dom"/>
</dbReference>
<dbReference type="CDD" id="cd04301">
    <property type="entry name" value="NAT_SF"/>
    <property type="match status" value="1"/>
</dbReference>
<dbReference type="GO" id="GO:0005737">
    <property type="term" value="C:cytoplasm"/>
    <property type="evidence" value="ECO:0007669"/>
    <property type="project" value="TreeGrafter"/>
</dbReference>
<feature type="domain" description="N-acetyltransferase" evidence="1">
    <location>
        <begin position="12"/>
        <end position="170"/>
    </location>
</feature>
<evidence type="ECO:0000313" key="3">
    <source>
        <dbReference type="Proteomes" id="UP000093173"/>
    </source>
</evidence>
<proteinExistence type="predicted"/>
<dbReference type="Gene3D" id="3.40.630.30">
    <property type="match status" value="1"/>
</dbReference>
<dbReference type="GO" id="GO:1990189">
    <property type="term" value="F:protein N-terminal-serine acetyltransferase activity"/>
    <property type="evidence" value="ECO:0007669"/>
    <property type="project" value="TreeGrafter"/>
</dbReference>
<dbReference type="InterPro" id="IPR051908">
    <property type="entry name" value="Ribosomal_N-acetyltransferase"/>
</dbReference>
<sequence>MTPQFSLSSQRLTLRLIQPTEAEQFMLCVGRSNSLHQWVDWCHRHFSLQESERFLLATRLNWVRGDAYGFGLFRHTDGVLIGMVAVNELYHTYNMASIGYWVADEHQGKGYAREGIQTVLDFCFDILKISRVEIVCDPSNKPSHSVAQRCGAKKETLARNRFIFDGEPRDGLVFSIIPKDINKSRLIQITKL</sequence>
<dbReference type="InterPro" id="IPR016181">
    <property type="entry name" value="Acyl_CoA_acyltransferase"/>
</dbReference>
<organism evidence="2 3">
    <name type="scientific">Vibrio genomosp. F10</name>
    <dbReference type="NCBI Taxonomy" id="723171"/>
    <lineage>
        <taxon>Bacteria</taxon>
        <taxon>Pseudomonadati</taxon>
        <taxon>Pseudomonadota</taxon>
        <taxon>Gammaproteobacteria</taxon>
        <taxon>Vibrionales</taxon>
        <taxon>Vibrionaceae</taxon>
        <taxon>Vibrio</taxon>
    </lineage>
</organism>
<name>A0A1B9QX14_9VIBR</name>
<comment type="caution">
    <text evidence="2">The sequence shown here is derived from an EMBL/GenBank/DDBJ whole genome shotgun (WGS) entry which is preliminary data.</text>
</comment>
<dbReference type="PANTHER" id="PTHR43441:SF11">
    <property type="entry name" value="RIBOSOMAL-PROTEIN-SERINE ACETYLTRANSFERASE"/>
    <property type="match status" value="1"/>
</dbReference>
<dbReference type="Proteomes" id="UP000093173">
    <property type="component" value="Unassembled WGS sequence"/>
</dbReference>
<evidence type="ECO:0000313" key="2">
    <source>
        <dbReference type="EMBL" id="OCH74414.1"/>
    </source>
</evidence>
<gene>
    <name evidence="2" type="ORF">A6E14_12830</name>
</gene>
<dbReference type="PROSITE" id="PS51186">
    <property type="entry name" value="GNAT"/>
    <property type="match status" value="1"/>
</dbReference>
<dbReference type="RefSeq" id="WP_065577087.1">
    <property type="nucleotide sequence ID" value="NZ_JBNGCH010000655.1"/>
</dbReference>
<dbReference type="EMBL" id="MAJZ01000655">
    <property type="protein sequence ID" value="OCH74414.1"/>
    <property type="molecule type" value="Genomic_DNA"/>
</dbReference>
<keyword evidence="2" id="KW-0808">Transferase</keyword>
<protein>
    <submittedName>
        <fullName evidence="2">Ribosomal-protein-serine acetyltransferase</fullName>
    </submittedName>
</protein>